<proteinExistence type="predicted"/>
<feature type="transmembrane region" description="Helical" evidence="1">
    <location>
        <begin position="148"/>
        <end position="167"/>
    </location>
</feature>
<organism evidence="3 4">
    <name type="scientific">Methylobacterium adhaesivum</name>
    <dbReference type="NCBI Taxonomy" id="333297"/>
    <lineage>
        <taxon>Bacteria</taxon>
        <taxon>Pseudomonadati</taxon>
        <taxon>Pseudomonadota</taxon>
        <taxon>Alphaproteobacteria</taxon>
        <taxon>Hyphomicrobiales</taxon>
        <taxon>Methylobacteriaceae</taxon>
        <taxon>Methylobacterium</taxon>
    </lineage>
</organism>
<feature type="transmembrane region" description="Helical" evidence="1">
    <location>
        <begin position="70"/>
        <end position="92"/>
    </location>
</feature>
<dbReference type="RefSeq" id="WP_283207207.1">
    <property type="nucleotide sequence ID" value="NZ_BPQD01000029.1"/>
</dbReference>
<gene>
    <name evidence="3" type="ORF">QWZ12_14990</name>
</gene>
<dbReference type="EMBL" id="JAUFPX010000014">
    <property type="protein sequence ID" value="MDN3591906.1"/>
    <property type="molecule type" value="Genomic_DNA"/>
</dbReference>
<dbReference type="Proteomes" id="UP001224644">
    <property type="component" value="Unassembled WGS sequence"/>
</dbReference>
<comment type="caution">
    <text evidence="3">The sequence shown here is derived from an EMBL/GenBank/DDBJ whole genome shotgun (WGS) entry which is preliminary data.</text>
</comment>
<protein>
    <submittedName>
        <fullName evidence="3">Prepilin peptidase</fullName>
        <ecNumber evidence="3">3.4.23.43</ecNumber>
    </submittedName>
</protein>
<sequence>MWSPFFRPLRGIIWQERPLDTLIDGLACTTLVFVAVEDARRFRIRNGAILVLVGLFGLAVWLSGTDQDAIWHGVFATLVLVLMFGAFALGLVGAGDAKLMAAACLWIGPENALLFAMALLCLTGLYGVGAKLRVLPARLDGHRVKIPFGPSIALAWIMTIVLSSNVLN</sequence>
<keyword evidence="1" id="KW-0812">Transmembrane</keyword>
<name>A0ABT8BKQ5_9HYPH</name>
<dbReference type="EC" id="3.4.23.43" evidence="3"/>
<feature type="domain" description="Prepilin type IV endopeptidase peptidase" evidence="2">
    <location>
        <begin position="27"/>
        <end position="128"/>
    </location>
</feature>
<keyword evidence="1" id="KW-0472">Membrane</keyword>
<keyword evidence="1" id="KW-1133">Transmembrane helix</keyword>
<evidence type="ECO:0000256" key="1">
    <source>
        <dbReference type="SAM" id="Phobius"/>
    </source>
</evidence>
<evidence type="ECO:0000313" key="4">
    <source>
        <dbReference type="Proteomes" id="UP001224644"/>
    </source>
</evidence>
<keyword evidence="4" id="KW-1185">Reference proteome</keyword>
<dbReference type="GO" id="GO:0004190">
    <property type="term" value="F:aspartic-type endopeptidase activity"/>
    <property type="evidence" value="ECO:0007669"/>
    <property type="project" value="UniProtKB-EC"/>
</dbReference>
<keyword evidence="3" id="KW-0378">Hydrolase</keyword>
<evidence type="ECO:0000259" key="2">
    <source>
        <dbReference type="Pfam" id="PF01478"/>
    </source>
</evidence>
<dbReference type="Pfam" id="PF01478">
    <property type="entry name" value="Peptidase_A24"/>
    <property type="match status" value="1"/>
</dbReference>
<reference evidence="4" key="1">
    <citation type="journal article" date="2019" name="Int. J. Syst. Evol. Microbiol.">
        <title>The Global Catalogue of Microorganisms (GCM) 10K type strain sequencing project: providing services to taxonomists for standard genome sequencing and annotation.</title>
        <authorList>
            <consortium name="The Broad Institute Genomics Platform"/>
            <consortium name="The Broad Institute Genome Sequencing Center for Infectious Disease"/>
            <person name="Wu L."/>
            <person name="Ma J."/>
        </authorList>
    </citation>
    <scope>NUCLEOTIDE SEQUENCE [LARGE SCALE GENOMIC DNA]</scope>
    <source>
        <strain evidence="4">CECT 7069</strain>
    </source>
</reference>
<dbReference type="Gene3D" id="1.20.120.1220">
    <property type="match status" value="1"/>
</dbReference>
<feature type="transmembrane region" description="Helical" evidence="1">
    <location>
        <begin position="47"/>
        <end position="64"/>
    </location>
</feature>
<feature type="transmembrane region" description="Helical" evidence="1">
    <location>
        <begin position="104"/>
        <end position="128"/>
    </location>
</feature>
<evidence type="ECO:0000313" key="3">
    <source>
        <dbReference type="EMBL" id="MDN3591906.1"/>
    </source>
</evidence>
<dbReference type="InterPro" id="IPR000045">
    <property type="entry name" value="Prepilin_IV_endopep_pep"/>
</dbReference>
<accession>A0ABT8BKQ5</accession>